<sequence length="87" mass="9278">MRKVTEVIVYLIAMLVVLAVAAGVVGMVLVGIEGRKLERYPQLAHFLTRAAAHLSGEAAETRGPASARSTTGALEARPVEVPVRERV</sequence>
<dbReference type="RefSeq" id="WP_182561317.1">
    <property type="nucleotide sequence ID" value="NZ_JACGWT010000005.1"/>
</dbReference>
<proteinExistence type="predicted"/>
<evidence type="ECO:0000256" key="1">
    <source>
        <dbReference type="SAM" id="Phobius"/>
    </source>
</evidence>
<evidence type="ECO:0000313" key="3">
    <source>
        <dbReference type="EMBL" id="MBA8796305.1"/>
    </source>
</evidence>
<name>A0A7W3IUZ0_9ACTN</name>
<organism evidence="2 4">
    <name type="scientific">Microlunatus kandeliicorticis</name>
    <dbReference type="NCBI Taxonomy" id="1759536"/>
    <lineage>
        <taxon>Bacteria</taxon>
        <taxon>Bacillati</taxon>
        <taxon>Actinomycetota</taxon>
        <taxon>Actinomycetes</taxon>
        <taxon>Propionibacteriales</taxon>
        <taxon>Propionibacteriaceae</taxon>
        <taxon>Microlunatus</taxon>
    </lineage>
</organism>
<dbReference type="Proteomes" id="UP000523079">
    <property type="component" value="Unassembled WGS sequence"/>
</dbReference>
<evidence type="ECO:0000313" key="4">
    <source>
        <dbReference type="Proteomes" id="UP000523079"/>
    </source>
</evidence>
<gene>
    <name evidence="2" type="ORF">FHX74_003373</name>
    <name evidence="3" type="ORF">FHX74_003958</name>
</gene>
<keyword evidence="1" id="KW-0812">Transmembrane</keyword>
<dbReference type="EMBL" id="JACGWT010000005">
    <property type="protein sequence ID" value="MBA8795737.1"/>
    <property type="molecule type" value="Genomic_DNA"/>
</dbReference>
<comment type="caution">
    <text evidence="2">The sequence shown here is derived from an EMBL/GenBank/DDBJ whole genome shotgun (WGS) entry which is preliminary data.</text>
</comment>
<evidence type="ECO:0000313" key="2">
    <source>
        <dbReference type="EMBL" id="MBA8795737.1"/>
    </source>
</evidence>
<reference evidence="2 4" key="1">
    <citation type="submission" date="2020-07" db="EMBL/GenBank/DDBJ databases">
        <title>Sequencing the genomes of 1000 actinobacteria strains.</title>
        <authorList>
            <person name="Klenk H.-P."/>
        </authorList>
    </citation>
    <scope>NUCLEOTIDE SEQUENCE [LARGE SCALE GENOMIC DNA]</scope>
    <source>
        <strain evidence="2 4">DSM 100723</strain>
    </source>
</reference>
<accession>A0A7W3IUZ0</accession>
<feature type="transmembrane region" description="Helical" evidence="1">
    <location>
        <begin position="7"/>
        <end position="32"/>
    </location>
</feature>
<protein>
    <submittedName>
        <fullName evidence="2">Uncharacterized protein</fullName>
    </submittedName>
</protein>
<dbReference type="EMBL" id="JACGWT010000008">
    <property type="protein sequence ID" value="MBA8796305.1"/>
    <property type="molecule type" value="Genomic_DNA"/>
</dbReference>
<keyword evidence="4" id="KW-1185">Reference proteome</keyword>
<keyword evidence="1" id="KW-1133">Transmembrane helix</keyword>
<dbReference type="AlphaFoldDB" id="A0A7W3IUZ0"/>
<keyword evidence="1" id="KW-0472">Membrane</keyword>